<dbReference type="InterPro" id="IPR021109">
    <property type="entry name" value="Peptidase_aspartic_dom_sf"/>
</dbReference>
<evidence type="ECO:0000313" key="2">
    <source>
        <dbReference type="EMBL" id="WZJ23231.1"/>
    </source>
</evidence>
<keyword evidence="3" id="KW-1185">Reference proteome</keyword>
<gene>
    <name evidence="2" type="ORF">AADV58_17635</name>
</gene>
<protein>
    <submittedName>
        <fullName evidence="2">Retropepsin-like aspartic protease</fullName>
    </submittedName>
</protein>
<dbReference type="EMBL" id="CP151407">
    <property type="protein sequence ID" value="WZJ23231.1"/>
    <property type="molecule type" value="Genomic_DNA"/>
</dbReference>
<accession>A0ABZ2XKT5</accession>
<dbReference type="RefSeq" id="WP_341744570.1">
    <property type="nucleotide sequence ID" value="NZ_CP151407.1"/>
</dbReference>
<dbReference type="InterPro" id="IPR034122">
    <property type="entry name" value="Retropepsin-like_bacterial"/>
</dbReference>
<dbReference type="Gene3D" id="2.40.70.10">
    <property type="entry name" value="Acid Proteases"/>
    <property type="match status" value="1"/>
</dbReference>
<dbReference type="CDD" id="cd05483">
    <property type="entry name" value="retropepsin_like_bacteria"/>
    <property type="match status" value="1"/>
</dbReference>
<reference evidence="2 3" key="1">
    <citation type="submission" date="2024-04" db="EMBL/GenBank/DDBJ databases">
        <title>Dissimilatory iodate-reducing microorganisms contribute to the enrichment of iodine in groundwater.</title>
        <authorList>
            <person name="Jiang Z."/>
        </authorList>
    </citation>
    <scope>NUCLEOTIDE SEQUENCE [LARGE SCALE GENOMIC DNA]</scope>
    <source>
        <strain evidence="2 3">NCP973</strain>
        <plasmid evidence="2 3">unnamed1</plasmid>
    </source>
</reference>
<feature type="region of interest" description="Disordered" evidence="1">
    <location>
        <begin position="374"/>
        <end position="415"/>
    </location>
</feature>
<dbReference type="InterPro" id="IPR011969">
    <property type="entry name" value="Clan_AA_Asp_peptidase_C"/>
</dbReference>
<name>A0ABZ2XKT5_9RHOO</name>
<dbReference type="NCBIfam" id="TIGR02281">
    <property type="entry name" value="clan_AA_DTGA"/>
    <property type="match status" value="1"/>
</dbReference>
<feature type="compositionally biased region" description="Polar residues" evidence="1">
    <location>
        <begin position="401"/>
        <end position="413"/>
    </location>
</feature>
<dbReference type="Proteomes" id="UP001479520">
    <property type="component" value="Plasmid unnamed1"/>
</dbReference>
<sequence length="458" mass="49627">MKNQLRTILVLGVTLAVAWGIVKWSFEDFYLGQGQVTTQAQARPLPMAAPACGPLPGLGTTSFLDNGTILRENVHYGVLAIRNDQPVTVVAVLGDASMTRRYQAITVGPGSEAKVQMPAGYYGLGIMSGRAWCNLDRGFTDGTKHSINGGVTIKADSTIQTIVGTGAVPGEISVLYRNQYRMEETRDGGLEVRQSVNGYITSGSVNGRPASFMIDTGASQVSLPAWLAEQAGIRCNQYAHYSTSAGSISGCTGTAAEVSFGPFRLQNVEVAVISGAENALLGMDVLRRFNMVWRGDAVRITSMEAGSQAPNGPLTAKAFAPVVPWITPAPVPQFMSPAMQSAKSYDRSLEMVLQFGLPLLAAIVGVAWAKRRQRQQVEPRRQSAKDCYYNPKEFRSERQAPQRNSQTPGTPQSRLLLACGGDKARVARLMEYEKRKAPSITDAEAARRALERIERDRH</sequence>
<feature type="compositionally biased region" description="Basic and acidic residues" evidence="1">
    <location>
        <begin position="375"/>
        <end position="384"/>
    </location>
</feature>
<dbReference type="SUPFAM" id="SSF50630">
    <property type="entry name" value="Acid proteases"/>
    <property type="match status" value="1"/>
</dbReference>
<evidence type="ECO:0000256" key="1">
    <source>
        <dbReference type="SAM" id="MobiDB-lite"/>
    </source>
</evidence>
<dbReference type="Pfam" id="PF13975">
    <property type="entry name" value="gag-asp_proteas"/>
    <property type="match status" value="1"/>
</dbReference>
<geneLocation type="plasmid" evidence="2 3">
    <name>unnamed1</name>
</geneLocation>
<proteinExistence type="predicted"/>
<keyword evidence="2" id="KW-0614">Plasmid</keyword>
<organism evidence="2 3">
    <name type="scientific">Azonexus hydrophilus</name>
    <dbReference type="NCBI Taxonomy" id="418702"/>
    <lineage>
        <taxon>Bacteria</taxon>
        <taxon>Pseudomonadati</taxon>
        <taxon>Pseudomonadota</taxon>
        <taxon>Betaproteobacteria</taxon>
        <taxon>Rhodocyclales</taxon>
        <taxon>Azonexaceae</taxon>
        <taxon>Azonexus</taxon>
    </lineage>
</organism>
<evidence type="ECO:0000313" key="3">
    <source>
        <dbReference type="Proteomes" id="UP001479520"/>
    </source>
</evidence>